<dbReference type="InterPro" id="IPR002469">
    <property type="entry name" value="Peptidase_S9B_N"/>
</dbReference>
<accession>A0A0F9SZ97</accession>
<keyword evidence="1" id="KW-1133">Transmembrane helix</keyword>
<dbReference type="InterPro" id="IPR050278">
    <property type="entry name" value="Serine_Prot_S9B/DPPIV"/>
</dbReference>
<evidence type="ECO:0008006" key="5">
    <source>
        <dbReference type="Google" id="ProtNLM"/>
    </source>
</evidence>
<evidence type="ECO:0000256" key="1">
    <source>
        <dbReference type="SAM" id="Phobius"/>
    </source>
</evidence>
<name>A0A0F9SZ97_9ZZZZ</name>
<gene>
    <name evidence="4" type="ORF">LCGC14_0715950</name>
</gene>
<comment type="caution">
    <text evidence="4">The sequence shown here is derived from an EMBL/GenBank/DDBJ whole genome shotgun (WGS) entry which is preliminary data.</text>
</comment>
<dbReference type="InterPro" id="IPR029058">
    <property type="entry name" value="AB_hydrolase_fold"/>
</dbReference>
<evidence type="ECO:0000313" key="4">
    <source>
        <dbReference type="EMBL" id="KKN42176.1"/>
    </source>
</evidence>
<protein>
    <recommendedName>
        <fullName evidence="5">Peptidase S9 prolyl oligopeptidase catalytic domain-containing protein</fullName>
    </recommendedName>
</protein>
<keyword evidence="1" id="KW-0812">Transmembrane</keyword>
<proteinExistence type="predicted"/>
<feature type="transmembrane region" description="Helical" evidence="1">
    <location>
        <begin position="7"/>
        <end position="28"/>
    </location>
</feature>
<dbReference type="GO" id="GO:0006508">
    <property type="term" value="P:proteolysis"/>
    <property type="evidence" value="ECO:0007669"/>
    <property type="project" value="InterPro"/>
</dbReference>
<dbReference type="GO" id="GO:0008236">
    <property type="term" value="F:serine-type peptidase activity"/>
    <property type="evidence" value="ECO:0007669"/>
    <property type="project" value="InterPro"/>
</dbReference>
<dbReference type="Pfam" id="PF00930">
    <property type="entry name" value="DPPIV_N"/>
    <property type="match status" value="1"/>
</dbReference>
<evidence type="ECO:0000259" key="2">
    <source>
        <dbReference type="Pfam" id="PF00326"/>
    </source>
</evidence>
<dbReference type="EMBL" id="LAZR01001599">
    <property type="protein sequence ID" value="KKN42176.1"/>
    <property type="molecule type" value="Genomic_DNA"/>
</dbReference>
<dbReference type="SUPFAM" id="SSF82171">
    <property type="entry name" value="DPP6 N-terminal domain-like"/>
    <property type="match status" value="1"/>
</dbReference>
<dbReference type="PANTHER" id="PTHR11731:SF193">
    <property type="entry name" value="DIPEPTIDYL PEPTIDASE 9"/>
    <property type="match status" value="1"/>
</dbReference>
<dbReference type="Pfam" id="PF00326">
    <property type="entry name" value="Peptidase_S9"/>
    <property type="match status" value="1"/>
</dbReference>
<dbReference type="Gene3D" id="2.140.10.30">
    <property type="entry name" value="Dipeptidylpeptidase IV, N-terminal domain"/>
    <property type="match status" value="1"/>
</dbReference>
<reference evidence="4" key="1">
    <citation type="journal article" date="2015" name="Nature">
        <title>Complex archaea that bridge the gap between prokaryotes and eukaryotes.</title>
        <authorList>
            <person name="Spang A."/>
            <person name="Saw J.H."/>
            <person name="Jorgensen S.L."/>
            <person name="Zaremba-Niedzwiedzka K."/>
            <person name="Martijn J."/>
            <person name="Lind A.E."/>
            <person name="van Eijk R."/>
            <person name="Schleper C."/>
            <person name="Guy L."/>
            <person name="Ettema T.J."/>
        </authorList>
    </citation>
    <scope>NUCLEOTIDE SEQUENCE</scope>
</reference>
<dbReference type="Gene3D" id="3.40.50.1820">
    <property type="entry name" value="alpha/beta hydrolase"/>
    <property type="match status" value="1"/>
</dbReference>
<feature type="domain" description="Peptidase S9 prolyl oligopeptidase catalytic" evidence="2">
    <location>
        <begin position="544"/>
        <end position="736"/>
    </location>
</feature>
<sequence>MRKYKKYYFIHGFITFFFGVYLCSSGLAQEKNLKKITYEQAYLDAKPHILKPAPRRPTSRSPIRAWLDEEHYLLSERDEKEESTKLYKVNAKSGKKTVFIDYDQIQKTFPKGLKADQHAGFTDDYSGLLYSFENDLYYYVLESKRLKRLTATPGEEKNPRFSPDGRYIAFTRKHNLYLLNIDSRLEYQLTFDGSDTIYNGWASWVYYEEILGRRSQYAAFWWSPDSSKIAFLRFDDSPVPTFPLFRAKGTHGELEIERYPKAGDQNPKVKLGIVAVPRGKVVWADIDEEADHYAAWPFWFADSSKLTFQWMNRGQNNIKIYTVDLKTGQKKEIFDERQSSWVEFFEDLYFFTDGSGFLLRSDVDGWSHLYYYDLKGNLKKRLTEGKWTVTGISLVDEKNKRIFFTARKDKTTETHLFQVKLNGTDFKRLTKEPGTHSISLSPGGSYFIDRFSSIQTPSRKDLYQADGTFLRNIEESRTPLLEEYTMGKKELFSVPTEDGWTLPAYWILPPDFDENKKYPVLFTIYSGPGSSRVSNAFPSLSSLYAAQEGIIIFSVDHRGSGHFGKKGISLMHRSLGKWEMHDLIEAVKWLHKKPFVDKKKIGITGGSYGGYTTCLALTYGADYFTHGYARSSVTDWKLYDTVYTERYMDRPSENKAGYEFGSVMTHADKFKGILFLSHGVMDDNVHMQNSVQLIDKLIDLGKKFEFMLYPGQRHSFKDKKRTHSNRHYVDFWFKNFLNR</sequence>
<organism evidence="4">
    <name type="scientific">marine sediment metagenome</name>
    <dbReference type="NCBI Taxonomy" id="412755"/>
    <lineage>
        <taxon>unclassified sequences</taxon>
        <taxon>metagenomes</taxon>
        <taxon>ecological metagenomes</taxon>
    </lineage>
</organism>
<dbReference type="GO" id="GO:0008239">
    <property type="term" value="F:dipeptidyl-peptidase activity"/>
    <property type="evidence" value="ECO:0007669"/>
    <property type="project" value="TreeGrafter"/>
</dbReference>
<evidence type="ECO:0000259" key="3">
    <source>
        <dbReference type="Pfam" id="PF00930"/>
    </source>
</evidence>
<dbReference type="AlphaFoldDB" id="A0A0F9SZ97"/>
<dbReference type="PANTHER" id="PTHR11731">
    <property type="entry name" value="PROTEASE FAMILY S9B,C DIPEPTIDYL-PEPTIDASE IV-RELATED"/>
    <property type="match status" value="1"/>
</dbReference>
<dbReference type="InterPro" id="IPR001375">
    <property type="entry name" value="Peptidase_S9_cat"/>
</dbReference>
<keyword evidence="1" id="KW-0472">Membrane</keyword>
<feature type="domain" description="Dipeptidylpeptidase IV N-terminal" evidence="3">
    <location>
        <begin position="130"/>
        <end position="457"/>
    </location>
</feature>
<dbReference type="SUPFAM" id="SSF53474">
    <property type="entry name" value="alpha/beta-Hydrolases"/>
    <property type="match status" value="1"/>
</dbReference>